<dbReference type="Gene3D" id="3.90.1170.50">
    <property type="entry name" value="Aldehyde oxidase/xanthine dehydrogenase, a/b hammerhead"/>
    <property type="match status" value="1"/>
</dbReference>
<sequence length="732" mass="77850">MNGLAPKPLSRRGLLKASLAAGGGLLIGLRLSSTASAAEFLTRATPMPPPDFDGDFEPNAFIRIDPKGAITFIMRNTECGQGIYTGASTLIAEELEVGMDQILVEAAPPDLKLYTDPLLGEQATGGSASIRGSWKPLREAGAAARMMLIAAAAEKWNVSPSACHAERGVVHGPAGQALGYGDLANDAAKQPVPTHVALKSSSQFKLIGTSPRRVDTPAKVNGTSVYGMDIQVPGMKIGTVAASPVLGGKLVRIDEAAARAVPGVRDVVQLDDVLAVIGDHMWAAMKGLQAANPVWDDGPNAHIDTQSLIAHLASDSEKAGFVAKKLGDAEGAIKAAASRYDATYQLPFLAHAPMEPINTTIHVRPDGAEVWVGTQVPVRAQMTVAKETGLPQESVKVYNQFMGGAFGRRLDIDSVTQAARIAKHVPYPVKLIWTREEDIRHDLYRPYYYDKISAGLDASGNVTGWSHRTTGSSVMARWAPPGMEEGGKLDPDAVEGSADTPYEFPTHQVAWVRSEPSALTTLWWRGVGPTHNVFVIESFMDELAAAAKQDPIAFRRTLLTKNPRALGVLDLAAKASNWGETLPAGRGRGVALQYAFQTYMATVLEIEIGAGNEIQLIRADVAVDCGPVVNPDTLAAQVQGGLIFGLSMALYSEITLTNGRVDQSNFHDYRILRIDEAPKVEVHIVHNPDGEIGGIGETGTVAAAPVLANAIFAATGRRLRRIPFGTGQLVSS</sequence>
<keyword evidence="3" id="KW-1185">Reference proteome</keyword>
<dbReference type="AlphaFoldDB" id="A0A963Z6C3"/>
<dbReference type="Gene3D" id="3.30.365.10">
    <property type="entry name" value="Aldehyde oxidase/xanthine dehydrogenase, molybdopterin binding domain"/>
    <property type="match status" value="5"/>
</dbReference>
<dbReference type="Proteomes" id="UP000721844">
    <property type="component" value="Unassembled WGS sequence"/>
</dbReference>
<dbReference type="Pfam" id="PF02738">
    <property type="entry name" value="MoCoBD_1"/>
    <property type="match status" value="1"/>
</dbReference>
<dbReference type="PIRSF" id="PIRSF036389">
    <property type="entry name" value="IOR_B"/>
    <property type="match status" value="1"/>
</dbReference>
<reference evidence="2 3" key="1">
    <citation type="journal article" date="2021" name="Microorganisms">
        <title>Acidisoma silvae sp. nov. and Acidisomacellulosilytica sp. nov., Two Acidophilic Bacteria Isolated from Decaying Wood, Hydrolyzing Cellulose and Producing Poly-3-hydroxybutyrate.</title>
        <authorList>
            <person name="Mieszkin S."/>
            <person name="Pouder E."/>
            <person name="Uroz S."/>
            <person name="Simon-Colin C."/>
            <person name="Alain K."/>
        </authorList>
    </citation>
    <scope>NUCLEOTIDE SEQUENCE [LARGE SCALE GENOMIC DNA]</scope>
    <source>
        <strain evidence="2 3">HW T5.17</strain>
    </source>
</reference>
<dbReference type="InterPro" id="IPR052516">
    <property type="entry name" value="N-heterocyclic_Hydroxylase"/>
</dbReference>
<dbReference type="EMBL" id="JAESVA010000015">
    <property type="protein sequence ID" value="MCB8883684.1"/>
    <property type="molecule type" value="Genomic_DNA"/>
</dbReference>
<dbReference type="InterPro" id="IPR046867">
    <property type="entry name" value="AldOxase/xan_DH_MoCoBD2"/>
</dbReference>
<accession>A0A963Z6C3</accession>
<dbReference type="PANTHER" id="PTHR47495">
    <property type="entry name" value="ALDEHYDE DEHYDROGENASE"/>
    <property type="match status" value="1"/>
</dbReference>
<feature type="domain" description="Aldehyde oxidase/xanthine dehydrogenase a/b hammerhead" evidence="1">
    <location>
        <begin position="221"/>
        <end position="299"/>
    </location>
</feature>
<dbReference type="InterPro" id="IPR037165">
    <property type="entry name" value="AldOxase/xan_DH_Mopterin-bd_sf"/>
</dbReference>
<dbReference type="InterPro" id="IPR012368">
    <property type="entry name" value="OxRdtase_Mopterin-bd_su_IorB"/>
</dbReference>
<protein>
    <submittedName>
        <fullName evidence="2">Xanthine dehydrogenase family protein molybdopterin-binding subunit</fullName>
    </submittedName>
</protein>
<dbReference type="PROSITE" id="PS51318">
    <property type="entry name" value="TAT"/>
    <property type="match status" value="1"/>
</dbReference>
<dbReference type="SUPFAM" id="SSF56003">
    <property type="entry name" value="Molybdenum cofactor-binding domain"/>
    <property type="match status" value="2"/>
</dbReference>
<dbReference type="Pfam" id="PF20256">
    <property type="entry name" value="MoCoBD_2"/>
    <property type="match status" value="2"/>
</dbReference>
<dbReference type="InterPro" id="IPR000674">
    <property type="entry name" value="Ald_Oxase/Xan_DH_a/b"/>
</dbReference>
<gene>
    <name evidence="2" type="ORF">ACELLULO517_25770</name>
</gene>
<dbReference type="RefSeq" id="WP_227310367.1">
    <property type="nucleotide sequence ID" value="NZ_JAESVA010000015.1"/>
</dbReference>
<evidence type="ECO:0000313" key="3">
    <source>
        <dbReference type="Proteomes" id="UP000721844"/>
    </source>
</evidence>
<dbReference type="InterPro" id="IPR008274">
    <property type="entry name" value="AldOxase/xan_DH_MoCoBD1"/>
</dbReference>
<dbReference type="GO" id="GO:0016491">
    <property type="term" value="F:oxidoreductase activity"/>
    <property type="evidence" value="ECO:0007669"/>
    <property type="project" value="InterPro"/>
</dbReference>
<proteinExistence type="predicted"/>
<dbReference type="NCBIfam" id="TIGR01409">
    <property type="entry name" value="TAT_signal_seq"/>
    <property type="match status" value="1"/>
</dbReference>
<dbReference type="PANTHER" id="PTHR47495:SF2">
    <property type="entry name" value="ALDEHYDE DEHYDROGENASE"/>
    <property type="match status" value="1"/>
</dbReference>
<organism evidence="2 3">
    <name type="scientific">Acidisoma cellulosilyticum</name>
    <dbReference type="NCBI Taxonomy" id="2802395"/>
    <lineage>
        <taxon>Bacteria</taxon>
        <taxon>Pseudomonadati</taxon>
        <taxon>Pseudomonadota</taxon>
        <taxon>Alphaproteobacteria</taxon>
        <taxon>Acetobacterales</taxon>
        <taxon>Acidocellaceae</taxon>
        <taxon>Acidisoma</taxon>
    </lineage>
</organism>
<evidence type="ECO:0000259" key="1">
    <source>
        <dbReference type="SMART" id="SM01008"/>
    </source>
</evidence>
<name>A0A963Z6C3_9PROT</name>
<dbReference type="InterPro" id="IPR006311">
    <property type="entry name" value="TAT_signal"/>
</dbReference>
<dbReference type="SMART" id="SM01008">
    <property type="entry name" value="Ald_Xan_dh_C"/>
    <property type="match status" value="1"/>
</dbReference>
<evidence type="ECO:0000313" key="2">
    <source>
        <dbReference type="EMBL" id="MCB8883684.1"/>
    </source>
</evidence>
<dbReference type="InterPro" id="IPR019546">
    <property type="entry name" value="TAT_signal_bac_arc"/>
</dbReference>
<comment type="caution">
    <text evidence="2">The sequence shown here is derived from an EMBL/GenBank/DDBJ whole genome shotgun (WGS) entry which is preliminary data.</text>
</comment>